<keyword evidence="3" id="KW-1185">Reference proteome</keyword>
<evidence type="ECO:0000313" key="3">
    <source>
        <dbReference type="Proteomes" id="UP001596302"/>
    </source>
</evidence>
<reference evidence="3" key="1">
    <citation type="journal article" date="2019" name="Int. J. Syst. Evol. Microbiol.">
        <title>The Global Catalogue of Microorganisms (GCM) 10K type strain sequencing project: providing services to taxonomists for standard genome sequencing and annotation.</title>
        <authorList>
            <consortium name="The Broad Institute Genomics Platform"/>
            <consortium name="The Broad Institute Genome Sequencing Center for Infectious Disease"/>
            <person name="Wu L."/>
            <person name="Ma J."/>
        </authorList>
    </citation>
    <scope>NUCLEOTIDE SEQUENCE [LARGE SCALE GENOMIC DNA]</scope>
    <source>
        <strain evidence="3">CCM 8391</strain>
    </source>
</reference>
<dbReference type="EMBL" id="JBHSQW010000023">
    <property type="protein sequence ID" value="MFC5994554.1"/>
    <property type="molecule type" value="Genomic_DNA"/>
</dbReference>
<evidence type="ECO:0000313" key="2">
    <source>
        <dbReference type="EMBL" id="MFC5994554.1"/>
    </source>
</evidence>
<organism evidence="2 3">
    <name type="scientific">Pseudonocardia hispaniensis</name>
    <dbReference type="NCBI Taxonomy" id="904933"/>
    <lineage>
        <taxon>Bacteria</taxon>
        <taxon>Bacillati</taxon>
        <taxon>Actinomycetota</taxon>
        <taxon>Actinomycetes</taxon>
        <taxon>Pseudonocardiales</taxon>
        <taxon>Pseudonocardiaceae</taxon>
        <taxon>Pseudonocardia</taxon>
    </lineage>
</organism>
<feature type="compositionally biased region" description="Low complexity" evidence="1">
    <location>
        <begin position="13"/>
        <end position="26"/>
    </location>
</feature>
<feature type="region of interest" description="Disordered" evidence="1">
    <location>
        <begin position="1"/>
        <end position="26"/>
    </location>
</feature>
<sequence length="105" mass="11189">MTGTVQDALFGDPAAPATTKRTPQRTTGTIGVDVVQPGKALVTLGRTGAGGTVLRDDGRYRVENDHGELVGHASSYRAAARLLARYHGYAPGPVEIEHEHRIYGH</sequence>
<gene>
    <name evidence="2" type="ORF">ACFQE5_10065</name>
</gene>
<name>A0ABW1J252_9PSEU</name>
<dbReference type="RefSeq" id="WP_379584577.1">
    <property type="nucleotide sequence ID" value="NZ_JBHSQW010000023.1"/>
</dbReference>
<accession>A0ABW1J252</accession>
<protein>
    <submittedName>
        <fullName evidence="2">Uncharacterized protein</fullName>
    </submittedName>
</protein>
<comment type="caution">
    <text evidence="2">The sequence shown here is derived from an EMBL/GenBank/DDBJ whole genome shotgun (WGS) entry which is preliminary data.</text>
</comment>
<proteinExistence type="predicted"/>
<evidence type="ECO:0000256" key="1">
    <source>
        <dbReference type="SAM" id="MobiDB-lite"/>
    </source>
</evidence>
<dbReference type="Proteomes" id="UP001596302">
    <property type="component" value="Unassembled WGS sequence"/>
</dbReference>